<dbReference type="SUPFAM" id="SSF48452">
    <property type="entry name" value="TPR-like"/>
    <property type="match status" value="1"/>
</dbReference>
<dbReference type="SMART" id="SM00028">
    <property type="entry name" value="TPR"/>
    <property type="match status" value="5"/>
</dbReference>
<dbReference type="GO" id="GO:0008233">
    <property type="term" value="F:peptidase activity"/>
    <property type="evidence" value="ECO:0007669"/>
    <property type="project" value="UniProtKB-KW"/>
</dbReference>
<dbReference type="Proteomes" id="UP000570166">
    <property type="component" value="Unassembled WGS sequence"/>
</dbReference>
<dbReference type="EMBL" id="JACEIB010000027">
    <property type="protein sequence ID" value="MBA2935985.1"/>
    <property type="molecule type" value="Genomic_DNA"/>
</dbReference>
<dbReference type="Pfam" id="PF13975">
    <property type="entry name" value="gag-asp_proteas"/>
    <property type="match status" value="1"/>
</dbReference>
<evidence type="ECO:0000313" key="5">
    <source>
        <dbReference type="Proteomes" id="UP000570166"/>
    </source>
</evidence>
<evidence type="ECO:0000256" key="2">
    <source>
        <dbReference type="ARBA" id="ARBA00022803"/>
    </source>
</evidence>
<dbReference type="AlphaFoldDB" id="A0A838LBB3"/>
<protein>
    <submittedName>
        <fullName evidence="4">Aspartyl protease family protein</fullName>
    </submittedName>
</protein>
<dbReference type="InterPro" id="IPR034122">
    <property type="entry name" value="Retropepsin-like_bacterial"/>
</dbReference>
<evidence type="ECO:0000313" key="4">
    <source>
        <dbReference type="EMBL" id="MBA2935985.1"/>
    </source>
</evidence>
<dbReference type="InterPro" id="IPR019734">
    <property type="entry name" value="TPR_rpt"/>
</dbReference>
<evidence type="ECO:0000256" key="3">
    <source>
        <dbReference type="SAM" id="SignalP"/>
    </source>
</evidence>
<dbReference type="InterPro" id="IPR011990">
    <property type="entry name" value="TPR-like_helical_dom_sf"/>
</dbReference>
<dbReference type="RefSeq" id="WP_160363888.1">
    <property type="nucleotide sequence ID" value="NZ_JACEIB010000027.1"/>
</dbReference>
<name>A0A838LBB3_9SPHN</name>
<dbReference type="PANTHER" id="PTHR44858:SF1">
    <property type="entry name" value="UDP-N-ACETYLGLUCOSAMINE--PEPTIDE N-ACETYLGLUCOSAMINYLTRANSFERASE SPINDLY-RELATED"/>
    <property type="match status" value="1"/>
</dbReference>
<sequence>MGVRWMLAGVLFTIASPALADCTVSRIAELPVTMQALRPMVDVKINGSPVRLMADSGAFYSGITPGSAATLGLRLEPGPPGMYVKGINGTASISVATVKTFTLAGVDLPNVQFLVGGSETPGSGMLGQNILGFADVEYDLPHGMIRLMKPQGCGRMDLAYWATGRPYSEIDIASRDARNPHTIGTIELNGVKLRATFDTGASTTVVSLAAAARAGIRTDSPGVQPAGVMRGFGRGVMRVWTAPFASFKLDQEEIRNVRIQIGQMDIDTDMLIGSDFFIAHRIYVSNAQHRMFLTYEGGPVFNVTAHYQDSSGAAVQLPARDAEPTDADGYARQGAVAMAQHDAKAAIAAFTQAIAKAPAEPRYLVQRAGAYAATGQGAQAAADLDAAIRLKPDDVDTLIDRAELRLREGRKAGALADLGAAAQAAAPAADERFQLGGLFSEVDQSARAVEQYDLWIKAHPDDARRPGALNGRCWARALAGTDLEAALSDCNSAVRQRPGDLAFVDSRGLVELRMGNLDKALQDYDAVLAKEPRMAWSLYGRGIIRQRRGDAAGAKADFEAAAAAAPRLADRANALGIVP</sequence>
<dbReference type="Gene3D" id="1.25.40.10">
    <property type="entry name" value="Tetratricopeptide repeat domain"/>
    <property type="match status" value="2"/>
</dbReference>
<dbReference type="Pfam" id="PF13650">
    <property type="entry name" value="Asp_protease_2"/>
    <property type="match status" value="1"/>
</dbReference>
<comment type="caution">
    <text evidence="4">The sequence shown here is derived from an EMBL/GenBank/DDBJ whole genome shotgun (WGS) entry which is preliminary data.</text>
</comment>
<keyword evidence="4" id="KW-0645">Protease</keyword>
<keyword evidence="2" id="KW-0802">TPR repeat</keyword>
<keyword evidence="4" id="KW-0378">Hydrolase</keyword>
<keyword evidence="5" id="KW-1185">Reference proteome</keyword>
<gene>
    <name evidence="4" type="ORF">HZF05_18040</name>
</gene>
<dbReference type="CDD" id="cd05483">
    <property type="entry name" value="retropepsin_like_bacteria"/>
    <property type="match status" value="2"/>
</dbReference>
<dbReference type="GO" id="GO:0006508">
    <property type="term" value="P:proteolysis"/>
    <property type="evidence" value="ECO:0007669"/>
    <property type="project" value="UniProtKB-KW"/>
</dbReference>
<proteinExistence type="predicted"/>
<accession>A0A838LBB3</accession>
<keyword evidence="3" id="KW-0732">Signal</keyword>
<keyword evidence="1" id="KW-0677">Repeat</keyword>
<dbReference type="InterPro" id="IPR021109">
    <property type="entry name" value="Peptidase_aspartic_dom_sf"/>
</dbReference>
<dbReference type="PANTHER" id="PTHR44858">
    <property type="entry name" value="TETRATRICOPEPTIDE REPEAT PROTEIN 6"/>
    <property type="match status" value="1"/>
</dbReference>
<dbReference type="SUPFAM" id="SSF50630">
    <property type="entry name" value="Acid proteases"/>
    <property type="match status" value="2"/>
</dbReference>
<dbReference type="InterPro" id="IPR050498">
    <property type="entry name" value="Ycf3"/>
</dbReference>
<feature type="signal peptide" evidence="3">
    <location>
        <begin position="1"/>
        <end position="20"/>
    </location>
</feature>
<feature type="chain" id="PRO_5032879329" evidence="3">
    <location>
        <begin position="21"/>
        <end position="579"/>
    </location>
</feature>
<reference evidence="4 5" key="1">
    <citation type="submission" date="2020-07" db="EMBL/GenBank/DDBJ databases">
        <authorList>
            <person name="Sun Q."/>
        </authorList>
    </citation>
    <scope>NUCLEOTIDE SEQUENCE [LARGE SCALE GENOMIC DNA]</scope>
    <source>
        <strain evidence="4 5">CGMCC 1.13654</strain>
    </source>
</reference>
<organism evidence="4 5">
    <name type="scientific">Sphingomonas chungangi</name>
    <dbReference type="NCBI Taxonomy" id="2683589"/>
    <lineage>
        <taxon>Bacteria</taxon>
        <taxon>Pseudomonadati</taxon>
        <taxon>Pseudomonadota</taxon>
        <taxon>Alphaproteobacteria</taxon>
        <taxon>Sphingomonadales</taxon>
        <taxon>Sphingomonadaceae</taxon>
        <taxon>Sphingomonas</taxon>
    </lineage>
</organism>
<dbReference type="Gene3D" id="2.40.70.10">
    <property type="entry name" value="Acid Proteases"/>
    <property type="match status" value="2"/>
</dbReference>
<evidence type="ECO:0000256" key="1">
    <source>
        <dbReference type="ARBA" id="ARBA00022737"/>
    </source>
</evidence>